<keyword evidence="3" id="KW-0998">Cell outer membrane</keyword>
<evidence type="ECO:0000313" key="7">
    <source>
        <dbReference type="Proteomes" id="UP001204015"/>
    </source>
</evidence>
<comment type="caution">
    <text evidence="6">The sequence shown here is derived from an EMBL/GenBank/DDBJ whole genome shotgun (WGS) entry which is preliminary data.</text>
</comment>
<feature type="signal peptide" evidence="4">
    <location>
        <begin position="1"/>
        <end position="22"/>
    </location>
</feature>
<keyword evidence="4" id="KW-0732">Signal</keyword>
<dbReference type="Gene3D" id="2.40.170.20">
    <property type="entry name" value="TonB-dependent receptor, beta-barrel domain"/>
    <property type="match status" value="1"/>
</dbReference>
<accession>A0ABT1BYL5</accession>
<protein>
    <submittedName>
        <fullName evidence="6">Outer membrane beta-barrel protein</fullName>
    </submittedName>
</protein>
<proteinExistence type="predicted"/>
<evidence type="ECO:0000256" key="3">
    <source>
        <dbReference type="ARBA" id="ARBA00023237"/>
    </source>
</evidence>
<gene>
    <name evidence="6" type="ORF">NG821_07965</name>
</gene>
<dbReference type="Proteomes" id="UP001204015">
    <property type="component" value="Unassembled WGS sequence"/>
</dbReference>
<dbReference type="Gene3D" id="2.60.40.1120">
    <property type="entry name" value="Carboxypeptidase-like, regulatory domain"/>
    <property type="match status" value="1"/>
</dbReference>
<name>A0ABT1BYL5_9BACT</name>
<dbReference type="InterPro" id="IPR036942">
    <property type="entry name" value="Beta-barrel_TonB_sf"/>
</dbReference>
<dbReference type="EMBL" id="JAMXLY010000028">
    <property type="protein sequence ID" value="MCO6025775.1"/>
    <property type="molecule type" value="Genomic_DNA"/>
</dbReference>
<dbReference type="Pfam" id="PF13715">
    <property type="entry name" value="CarbopepD_reg_2"/>
    <property type="match status" value="1"/>
</dbReference>
<keyword evidence="2" id="KW-0472">Membrane</keyword>
<dbReference type="SUPFAM" id="SSF49464">
    <property type="entry name" value="Carboxypeptidase regulatory domain-like"/>
    <property type="match status" value="1"/>
</dbReference>
<dbReference type="RefSeq" id="WP_252761132.1">
    <property type="nucleotide sequence ID" value="NZ_JAMXLY010000028.1"/>
</dbReference>
<dbReference type="InterPro" id="IPR041700">
    <property type="entry name" value="OMP_b-brl_3"/>
</dbReference>
<evidence type="ECO:0000313" key="6">
    <source>
        <dbReference type="EMBL" id="MCO6025775.1"/>
    </source>
</evidence>
<evidence type="ECO:0000259" key="5">
    <source>
        <dbReference type="Pfam" id="PF14905"/>
    </source>
</evidence>
<reference evidence="6 7" key="1">
    <citation type="submission" date="2022-06" db="EMBL/GenBank/DDBJ databases">
        <title>A taxonomic note on the genus Prevotella: Description of four novel genera and emended description of the genera Hallella and Xylanibacter.</title>
        <authorList>
            <person name="Hitch T.C.A."/>
        </authorList>
    </citation>
    <scope>NUCLEOTIDE SEQUENCE [LARGE SCALE GENOMIC DNA]</scope>
    <source>
        <strain evidence="6 7">DSM 100619</strain>
    </source>
</reference>
<dbReference type="SUPFAM" id="SSF56935">
    <property type="entry name" value="Porins"/>
    <property type="match status" value="1"/>
</dbReference>
<dbReference type="Pfam" id="PF14905">
    <property type="entry name" value="OMP_b-brl_3"/>
    <property type="match status" value="1"/>
</dbReference>
<organism evidence="6 7">
    <name type="scientific">Segatella cerevisiae</name>
    <dbReference type="NCBI Taxonomy" id="2053716"/>
    <lineage>
        <taxon>Bacteria</taxon>
        <taxon>Pseudomonadati</taxon>
        <taxon>Bacteroidota</taxon>
        <taxon>Bacteroidia</taxon>
        <taxon>Bacteroidales</taxon>
        <taxon>Prevotellaceae</taxon>
        <taxon>Segatella</taxon>
    </lineage>
</organism>
<evidence type="ECO:0000256" key="4">
    <source>
        <dbReference type="SAM" id="SignalP"/>
    </source>
</evidence>
<dbReference type="InterPro" id="IPR008969">
    <property type="entry name" value="CarboxyPept-like_regulatory"/>
</dbReference>
<feature type="chain" id="PRO_5046388318" evidence="4">
    <location>
        <begin position="23"/>
        <end position="763"/>
    </location>
</feature>
<keyword evidence="7" id="KW-1185">Reference proteome</keyword>
<evidence type="ECO:0000256" key="1">
    <source>
        <dbReference type="ARBA" id="ARBA00004442"/>
    </source>
</evidence>
<sequence length="763" mass="87540">MNVIKKITLTTLYAIIYSSAMAQVSGYVREQGKGAPLEYVTVACLNASGSAIGGALTDSLGYFNISQATIGNSLRFSIVGYKTKAISVVQFGKVDTVYLERDNTVLGEVVVHGKQIIQTSNGFVVNINDVLKQLGTARNVLGHMPFVTTKNGSISVIGKGNPVIYINDRQMRNATELDQINSSDIKQVEVITNPGAEYTSGVNSVIRIRTVRKKGYGFGSRVDDEVSKERKWSYNGGISLNYQTRDVNFFASVRYNRNDEKYTIKQNLNYWRQQEINQTANEDQHGTTWYSTVGFDYQKDKASFGVMYKYTYDPTHALGNDSFSVYRNEDFHLSQSYRDRRNMTEGTHYVNAYMNYDFSKDTHLKLDADYMNVKAPRSQEYLMGNEGLYTNSQSRNQLYADRITFSSTLSGGTVTVGEESSYTHTRNNYNVLPTTTLTNDLTSNHTRSRQLLLAGFVDYRHSLGKFLDASIGGRYEHANFDYYTNGIKDPATSRRDNNFFPSASISYSGKDIQMSLAYRYTTIRPIYFYLRSSVEYDSPYFYATGNPSLLPQTTNLISYSFLWKDLQFTANYYMHKNSTVFTMDRYQDRDSIALSSPENIRHNQTLDLALVFSPTWFGIWSPQFTLDFNKPFMTYHGTSYRKPILSFEFDNTVQLPLHFLFGLNMNMSTSGNISTDLEYNYKSFQLDTYLIKTFFHDRMRLRFSVDNVLNVNHTKLLRSTNNIDMRQWYDNGRRTFRLSFSYEINPTKKKYKGQASTNEINRL</sequence>
<feature type="domain" description="Outer membrane protein beta-barrel" evidence="5">
    <location>
        <begin position="360"/>
        <end position="742"/>
    </location>
</feature>
<evidence type="ECO:0000256" key="2">
    <source>
        <dbReference type="ARBA" id="ARBA00023136"/>
    </source>
</evidence>
<comment type="subcellular location">
    <subcellularLocation>
        <location evidence="1">Cell outer membrane</location>
    </subcellularLocation>
</comment>